<dbReference type="SUPFAM" id="SSF53756">
    <property type="entry name" value="UDP-Glycosyltransferase/glycogen phosphorylase"/>
    <property type="match status" value="1"/>
</dbReference>
<dbReference type="AlphaFoldDB" id="A0A4R7PYG6"/>
<dbReference type="EMBL" id="SOBW01000008">
    <property type="protein sequence ID" value="TDU40008.1"/>
    <property type="molecule type" value="Genomic_DNA"/>
</dbReference>
<dbReference type="Gene3D" id="3.40.50.2000">
    <property type="entry name" value="Glycogen Phosphorylase B"/>
    <property type="match status" value="2"/>
</dbReference>
<keyword evidence="4" id="KW-1185">Reference proteome</keyword>
<dbReference type="Pfam" id="PF00534">
    <property type="entry name" value="Glycos_transf_1"/>
    <property type="match status" value="1"/>
</dbReference>
<dbReference type="PANTHER" id="PTHR12526">
    <property type="entry name" value="GLYCOSYLTRANSFERASE"/>
    <property type="match status" value="1"/>
</dbReference>
<organism evidence="3 4">
    <name type="scientific">Gelidibacter sediminis</name>
    <dbReference type="NCBI Taxonomy" id="1608710"/>
    <lineage>
        <taxon>Bacteria</taxon>
        <taxon>Pseudomonadati</taxon>
        <taxon>Bacteroidota</taxon>
        <taxon>Flavobacteriia</taxon>
        <taxon>Flavobacteriales</taxon>
        <taxon>Flavobacteriaceae</taxon>
        <taxon>Gelidibacter</taxon>
    </lineage>
</organism>
<evidence type="ECO:0000313" key="4">
    <source>
        <dbReference type="Proteomes" id="UP000294689"/>
    </source>
</evidence>
<keyword evidence="3" id="KW-0808">Transferase</keyword>
<dbReference type="OrthoDB" id="791981at2"/>
<accession>A0A4R7PYG6</accession>
<dbReference type="Proteomes" id="UP000294689">
    <property type="component" value="Unassembled WGS sequence"/>
</dbReference>
<evidence type="ECO:0000313" key="3">
    <source>
        <dbReference type="EMBL" id="TDU40008.1"/>
    </source>
</evidence>
<feature type="domain" description="Glycosyltransferase subfamily 4-like N-terminal" evidence="2">
    <location>
        <begin position="18"/>
        <end position="174"/>
    </location>
</feature>
<comment type="caution">
    <text evidence="3">The sequence shown here is derived from an EMBL/GenBank/DDBJ whole genome shotgun (WGS) entry which is preliminary data.</text>
</comment>
<dbReference type="InterPro" id="IPR028098">
    <property type="entry name" value="Glyco_trans_4-like_N"/>
</dbReference>
<dbReference type="InterPro" id="IPR001296">
    <property type="entry name" value="Glyco_trans_1"/>
</dbReference>
<reference evidence="3 4" key="1">
    <citation type="submission" date="2019-03" db="EMBL/GenBank/DDBJ databases">
        <title>Genomic Encyclopedia of Archaeal and Bacterial Type Strains, Phase II (KMG-II): from individual species to whole genera.</title>
        <authorList>
            <person name="Goeker M."/>
        </authorList>
    </citation>
    <scope>NUCLEOTIDE SEQUENCE [LARGE SCALE GENOMIC DNA]</scope>
    <source>
        <strain evidence="3 4">DSM 28135</strain>
    </source>
</reference>
<protein>
    <submittedName>
        <fullName evidence="3">Glycosyltransferase involved in cell wall biosynthesis</fullName>
    </submittedName>
</protein>
<sequence length="362" mass="41117">MQPQKTSVIFILPSLNAGGAERVLSFVAANLNKKVFEVSLVVFGFEKDNAYDTEGLKVDYFNKSRVLSSIPKLATYLLENKPQIVVSCMDHVTIPVAFILSLLPNTKLVTRQANIKSISDIVENQTDSWFYRQMVNRAHKRTTVFICQSEDMASEMEQYYQIDKKKLVVINNPISDGFTLKDATQKSNILSFITVGRLHAEKGHERILRILSKLEFPFHYTIIGTGNELETISKLIKSLKLESQVTYIPYSTVISEYLSTHDVFLQGSYAEGFPNAVLESCAVGTPVIAFHAPGGTSEIIEHGINGYLASDEEEFIYYINLFYKKNEFLPKQVRETVFKKFNKWDIIEKYENLFSRLGQGQS</sequence>
<feature type="domain" description="Glycosyl transferase family 1" evidence="1">
    <location>
        <begin position="192"/>
        <end position="327"/>
    </location>
</feature>
<evidence type="ECO:0000259" key="2">
    <source>
        <dbReference type="Pfam" id="PF13439"/>
    </source>
</evidence>
<dbReference type="GO" id="GO:0016757">
    <property type="term" value="F:glycosyltransferase activity"/>
    <property type="evidence" value="ECO:0007669"/>
    <property type="project" value="InterPro"/>
</dbReference>
<dbReference type="CDD" id="cd03811">
    <property type="entry name" value="GT4_GT28_WabH-like"/>
    <property type="match status" value="1"/>
</dbReference>
<proteinExistence type="predicted"/>
<dbReference type="Pfam" id="PF13439">
    <property type="entry name" value="Glyco_transf_4"/>
    <property type="match status" value="1"/>
</dbReference>
<dbReference type="RefSeq" id="WP_133758052.1">
    <property type="nucleotide sequence ID" value="NZ_SOBW01000008.1"/>
</dbReference>
<gene>
    <name evidence="3" type="ORF">BXY82_2047</name>
</gene>
<name>A0A4R7PYG6_9FLAO</name>
<evidence type="ECO:0000259" key="1">
    <source>
        <dbReference type="Pfam" id="PF00534"/>
    </source>
</evidence>
<dbReference type="PANTHER" id="PTHR12526:SF630">
    <property type="entry name" value="GLYCOSYLTRANSFERASE"/>
    <property type="match status" value="1"/>
</dbReference>